<dbReference type="Pfam" id="PF23565">
    <property type="entry name" value="ARM_TANGO6"/>
    <property type="match status" value="1"/>
</dbReference>
<dbReference type="Proteomes" id="UP001378960">
    <property type="component" value="Unassembled WGS sequence"/>
</dbReference>
<dbReference type="GO" id="GO:0009306">
    <property type="term" value="P:protein secretion"/>
    <property type="evidence" value="ECO:0007669"/>
    <property type="project" value="TreeGrafter"/>
</dbReference>
<feature type="domain" description="RNA polymerase II assembly factor Rtp1 C-terminal" evidence="2">
    <location>
        <begin position="685"/>
        <end position="798"/>
    </location>
</feature>
<dbReference type="AlphaFoldDB" id="A0AAV5R375"/>
<organism evidence="4 5">
    <name type="scientific">Pichia kluyveri</name>
    <name type="common">Yeast</name>
    <dbReference type="NCBI Taxonomy" id="36015"/>
    <lineage>
        <taxon>Eukaryota</taxon>
        <taxon>Fungi</taxon>
        <taxon>Dikarya</taxon>
        <taxon>Ascomycota</taxon>
        <taxon>Saccharomycotina</taxon>
        <taxon>Pichiomycetes</taxon>
        <taxon>Pichiales</taxon>
        <taxon>Pichiaceae</taxon>
        <taxon>Pichia</taxon>
    </lineage>
</organism>
<dbReference type="PANTHER" id="PTHR20959:SF1">
    <property type="entry name" value="TRANSPORT AND GOLGI ORGANIZATION PROTEIN 6 HOMOLOG"/>
    <property type="match status" value="1"/>
</dbReference>
<dbReference type="Gene3D" id="1.25.10.10">
    <property type="entry name" value="Leucine-rich Repeat Variant"/>
    <property type="match status" value="1"/>
</dbReference>
<proteinExistence type="inferred from homology"/>
<evidence type="ECO:0000256" key="1">
    <source>
        <dbReference type="ARBA" id="ARBA00005724"/>
    </source>
</evidence>
<comment type="similarity">
    <text evidence="1">Belongs to the Tango6 family.</text>
</comment>
<dbReference type="InterPro" id="IPR057407">
    <property type="entry name" value="HEAT_TANGO6"/>
</dbReference>
<dbReference type="InterPro" id="IPR019451">
    <property type="entry name" value="Rtp1_C1"/>
</dbReference>
<comment type="caution">
    <text evidence="4">The sequence shown here is derived from an EMBL/GenBank/DDBJ whole genome shotgun (WGS) entry which is preliminary data.</text>
</comment>
<dbReference type="InterPro" id="IPR039600">
    <property type="entry name" value="TANGO6/Rtp1"/>
</dbReference>
<accession>A0AAV5R375</accession>
<protein>
    <submittedName>
        <fullName evidence="4">Rtp1 protein</fullName>
    </submittedName>
</protein>
<reference evidence="4 5" key="1">
    <citation type="journal article" date="2023" name="Elife">
        <title>Identification of key yeast species and microbe-microbe interactions impacting larval growth of Drosophila in the wild.</title>
        <authorList>
            <person name="Mure A."/>
            <person name="Sugiura Y."/>
            <person name="Maeda R."/>
            <person name="Honda K."/>
            <person name="Sakurai N."/>
            <person name="Takahashi Y."/>
            <person name="Watada M."/>
            <person name="Katoh T."/>
            <person name="Gotoh A."/>
            <person name="Gotoh Y."/>
            <person name="Taniguchi I."/>
            <person name="Nakamura K."/>
            <person name="Hayashi T."/>
            <person name="Katayama T."/>
            <person name="Uemura T."/>
            <person name="Hattori Y."/>
        </authorList>
    </citation>
    <scope>NUCLEOTIDE SEQUENCE [LARGE SCALE GENOMIC DNA]</scope>
    <source>
        <strain evidence="4 5">PK-24</strain>
    </source>
</reference>
<keyword evidence="5" id="KW-1185">Reference proteome</keyword>
<evidence type="ECO:0000313" key="5">
    <source>
        <dbReference type="Proteomes" id="UP001378960"/>
    </source>
</evidence>
<dbReference type="InterPro" id="IPR011989">
    <property type="entry name" value="ARM-like"/>
</dbReference>
<gene>
    <name evidence="4" type="ORF">DAPK24_024740</name>
</gene>
<dbReference type="EMBL" id="BTGB01000003">
    <property type="protein sequence ID" value="GMM45899.1"/>
    <property type="molecule type" value="Genomic_DNA"/>
</dbReference>
<dbReference type="Pfam" id="PF10363">
    <property type="entry name" value="RTP1_C1"/>
    <property type="match status" value="1"/>
</dbReference>
<evidence type="ECO:0000259" key="2">
    <source>
        <dbReference type="Pfam" id="PF10363"/>
    </source>
</evidence>
<evidence type="ECO:0000313" key="4">
    <source>
        <dbReference type="EMBL" id="GMM45899.1"/>
    </source>
</evidence>
<dbReference type="SUPFAM" id="SSF48371">
    <property type="entry name" value="ARM repeat"/>
    <property type="match status" value="1"/>
</dbReference>
<name>A0AAV5R375_PICKL</name>
<feature type="domain" description="TANGO6 HEAT repeat" evidence="3">
    <location>
        <begin position="258"/>
        <end position="421"/>
    </location>
</feature>
<dbReference type="PANTHER" id="PTHR20959">
    <property type="entry name" value="TRANSPORT AND GOLGI ORGANIZATION PROTEIN 6 FAMILY MEMBER"/>
    <property type="match status" value="1"/>
</dbReference>
<evidence type="ECO:0000259" key="3">
    <source>
        <dbReference type="Pfam" id="PF23565"/>
    </source>
</evidence>
<sequence>MTSMDQEKLEKLKKELEKFKRGEKIEGRSRTTPLGKLFNEISNKLSAYQSQTDAVKYLYNQFTDNDVETQIDQIQMRDVVISQVLEYLVKINELSMKKKDSTIISIPLYDIRIVGDLTNIILLHGIYSIIPNDYLVPLNMRMLKNFKASKTFIKIDFEKGLFILDKILEKFTKIFESDSDLKDILLVGTGFTDILTIAVVLYSKLKTDQYLSYLDRLETLSSTYQLLSFYSILYKYSLNSGKNAQFSKYISLLLCKTLMKPNGVQSLIDLVMGLREDEDIDIAKIPYVVQILVSTRPQTCSIVQYYTNIFDQIEKMLVFIDRPLMNTVLTEIIIKIYQKNNQIIIDFLFKKIWKKLNPEIRIKNGMDDSDIVIINGVELNNAFNVCISLSRSFTSTNKEILNEFIEPILLPLWYYANYQRKSKKSHTIILNVLKNVLLLGDFDHFMNLLISNIVEYKPAWKFDTESENNLTYIKLDTNESPVSKESFILDLFDRIDFNVATLIELSEILIQSDSKYMNKILIDILNQLVNYVEISEVEIPIKRVVILKLLQFVIENFKSQIENEPISLFIFTNTYFSGYFDTCRSKLAVEDIYDESDSDDEDEYDVEISQNDELINSLLPILDILSNLTFFSEEEKIQLEKLQSMFEHNKKFISRSIAAVVDKILKVDPKQLTIKKDENNEFNVDTILKQANDPTPSIKVFALDKLTKQTMLLNDTKLQNTNNNSITTKYTITLLVSQLRNSEPFVYLNAIKNLVSLISFDKSYTNYILELYSQSKKSIDEKLRLGEVLTRFISMDGKLLTPEIIRDIVTTCINISRSNSELQEKYKDNKDVKLKMSALSILGLICFETGFGIMPYVDEIADLVQGIVNFEKDAELRRAAVVIINDIVRNDKGLEIIQKHGKKLQILLEYVAEKDQDLLVCQFANNTLAEIEESFQRKFTDNLKLK</sequence>
<dbReference type="InterPro" id="IPR016024">
    <property type="entry name" value="ARM-type_fold"/>
</dbReference>